<evidence type="ECO:0000256" key="4">
    <source>
        <dbReference type="ARBA" id="ARBA00022840"/>
    </source>
</evidence>
<dbReference type="PANTHER" id="PTHR42918:SF15">
    <property type="entry name" value="LYSINE--TRNA LIGASE, CHLOROPLASTIC_MITOCHONDRIAL"/>
    <property type="match status" value="1"/>
</dbReference>
<comment type="subcellular location">
    <subcellularLocation>
        <location evidence="7">Cytoplasm</location>
    </subcellularLocation>
</comment>
<keyword evidence="7" id="KW-0648">Protein biosynthesis</keyword>
<dbReference type="GO" id="GO:0000287">
    <property type="term" value="F:magnesium ion binding"/>
    <property type="evidence" value="ECO:0007669"/>
    <property type="project" value="UniProtKB-UniRule"/>
</dbReference>
<dbReference type="AlphaFoldDB" id="A0A6I3J1C0"/>
<evidence type="ECO:0000259" key="10">
    <source>
        <dbReference type="PROSITE" id="PS50862"/>
    </source>
</evidence>
<dbReference type="GO" id="GO:0005829">
    <property type="term" value="C:cytosol"/>
    <property type="evidence" value="ECO:0007669"/>
    <property type="project" value="TreeGrafter"/>
</dbReference>
<dbReference type="EMBL" id="WLVL01000048">
    <property type="protein sequence ID" value="MTB73196.1"/>
    <property type="molecule type" value="Genomic_DNA"/>
</dbReference>
<evidence type="ECO:0000256" key="6">
    <source>
        <dbReference type="ARBA" id="ARBA00048573"/>
    </source>
</evidence>
<feature type="compositionally biased region" description="Polar residues" evidence="9">
    <location>
        <begin position="1"/>
        <end position="10"/>
    </location>
</feature>
<dbReference type="GO" id="GO:0004824">
    <property type="term" value="F:lysine-tRNA ligase activity"/>
    <property type="evidence" value="ECO:0007669"/>
    <property type="project" value="UniProtKB-UniRule"/>
</dbReference>
<dbReference type="SUPFAM" id="SSF50249">
    <property type="entry name" value="Nucleic acid-binding proteins"/>
    <property type="match status" value="1"/>
</dbReference>
<dbReference type="InterPro" id="IPR045864">
    <property type="entry name" value="aa-tRNA-synth_II/BPL/LPL"/>
</dbReference>
<evidence type="ECO:0000256" key="3">
    <source>
        <dbReference type="ARBA" id="ARBA00022741"/>
    </source>
</evidence>
<evidence type="ECO:0000256" key="8">
    <source>
        <dbReference type="RuleBase" id="RU000336"/>
    </source>
</evidence>
<dbReference type="GO" id="GO:0006430">
    <property type="term" value="P:lysyl-tRNA aminoacylation"/>
    <property type="evidence" value="ECO:0007669"/>
    <property type="project" value="UniProtKB-UniRule"/>
</dbReference>
<evidence type="ECO:0000313" key="12">
    <source>
        <dbReference type="Proteomes" id="UP000431092"/>
    </source>
</evidence>
<keyword evidence="7 8" id="KW-0460">Magnesium</keyword>
<organism evidence="11 12">
    <name type="scientific">Arsenicicoccus cauae</name>
    <dbReference type="NCBI Taxonomy" id="2663847"/>
    <lineage>
        <taxon>Bacteria</taxon>
        <taxon>Bacillati</taxon>
        <taxon>Actinomycetota</taxon>
        <taxon>Actinomycetes</taxon>
        <taxon>Micrococcales</taxon>
        <taxon>Intrasporangiaceae</taxon>
        <taxon>Arsenicicoccus</taxon>
    </lineage>
</organism>
<comment type="subunit">
    <text evidence="7">Homodimer.</text>
</comment>
<feature type="binding site" evidence="7">
    <location>
        <position position="425"/>
    </location>
    <ligand>
        <name>Mg(2+)</name>
        <dbReference type="ChEBI" id="CHEBI:18420"/>
        <label>1</label>
    </ligand>
</feature>
<dbReference type="Proteomes" id="UP000431092">
    <property type="component" value="Unassembled WGS sequence"/>
</dbReference>
<keyword evidence="7" id="KW-0963">Cytoplasm</keyword>
<comment type="cofactor">
    <cofactor evidence="7 8">
        <name>Mg(2+)</name>
        <dbReference type="ChEBI" id="CHEBI:18420"/>
    </cofactor>
    <text evidence="7 8">Binds 3 Mg(2+) ions per subunit.</text>
</comment>
<evidence type="ECO:0000256" key="1">
    <source>
        <dbReference type="ARBA" id="ARBA00022598"/>
    </source>
</evidence>
<keyword evidence="3 7" id="KW-0547">Nucleotide-binding</keyword>
<dbReference type="NCBIfam" id="NF001756">
    <property type="entry name" value="PRK00484.1"/>
    <property type="match status" value="1"/>
</dbReference>
<dbReference type="InterPro" id="IPR044136">
    <property type="entry name" value="Lys-tRNA-ligase_II_N"/>
</dbReference>
<gene>
    <name evidence="7 11" type="primary">lysS</name>
    <name evidence="11" type="ORF">GGG17_14740</name>
</gene>
<evidence type="ECO:0000256" key="5">
    <source>
        <dbReference type="ARBA" id="ARBA00023146"/>
    </source>
</evidence>
<protein>
    <recommendedName>
        <fullName evidence="7">Lysine--tRNA ligase</fullName>
        <ecNumber evidence="7">6.1.1.6</ecNumber>
    </recommendedName>
    <alternativeName>
        <fullName evidence="7">Lysyl-tRNA synthetase</fullName>
        <shortName evidence="7">LysRS</shortName>
    </alternativeName>
</protein>
<comment type="similarity">
    <text evidence="7">Belongs to the class-II aminoacyl-tRNA synthetase family.</text>
</comment>
<dbReference type="NCBIfam" id="TIGR00499">
    <property type="entry name" value="lysS_bact"/>
    <property type="match status" value="1"/>
</dbReference>
<dbReference type="Gene3D" id="2.40.50.140">
    <property type="entry name" value="Nucleic acid-binding proteins"/>
    <property type="match status" value="1"/>
</dbReference>
<feature type="binding site" evidence="7">
    <location>
        <position position="432"/>
    </location>
    <ligand>
        <name>Mg(2+)</name>
        <dbReference type="ChEBI" id="CHEBI:18420"/>
        <label>2</label>
    </ligand>
</feature>
<dbReference type="Gene3D" id="3.30.930.10">
    <property type="entry name" value="Bira Bifunctional Protein, Domain 2"/>
    <property type="match status" value="1"/>
</dbReference>
<dbReference type="InterPro" id="IPR004364">
    <property type="entry name" value="Aa-tRNA-synt_II"/>
</dbReference>
<keyword evidence="2 7" id="KW-0479">Metal-binding</keyword>
<evidence type="ECO:0000256" key="9">
    <source>
        <dbReference type="SAM" id="MobiDB-lite"/>
    </source>
</evidence>
<dbReference type="InterPro" id="IPR006195">
    <property type="entry name" value="aa-tRNA-synth_II"/>
</dbReference>
<dbReference type="EC" id="6.1.1.6" evidence="7"/>
<dbReference type="PROSITE" id="PS50862">
    <property type="entry name" value="AA_TRNA_LIGASE_II"/>
    <property type="match status" value="1"/>
</dbReference>
<dbReference type="GO" id="GO:0000049">
    <property type="term" value="F:tRNA binding"/>
    <property type="evidence" value="ECO:0007669"/>
    <property type="project" value="TreeGrafter"/>
</dbReference>
<reference evidence="11 12" key="1">
    <citation type="submission" date="2019-11" db="EMBL/GenBank/DDBJ databases">
        <title>Whole genome sequencing identifies a novel species of the genus Arsenicicoccus isolated from human blood.</title>
        <authorList>
            <person name="Jeong J.H."/>
            <person name="Kweon O.J."/>
            <person name="Kim H.R."/>
            <person name="Kim T.-H."/>
            <person name="Ha S.-M."/>
            <person name="Lee M.-K."/>
        </authorList>
    </citation>
    <scope>NUCLEOTIDE SEQUENCE [LARGE SCALE GENOMIC DNA]</scope>
    <source>
        <strain evidence="11 12">MKL-02</strain>
    </source>
</reference>
<dbReference type="InterPro" id="IPR018149">
    <property type="entry name" value="Lys-tRNA-synth_II_C"/>
</dbReference>
<keyword evidence="12" id="KW-1185">Reference proteome</keyword>
<comment type="caution">
    <text evidence="11">The sequence shown here is derived from an EMBL/GenBank/DDBJ whole genome shotgun (WGS) entry which is preliminary data.</text>
</comment>
<dbReference type="SUPFAM" id="SSF55681">
    <property type="entry name" value="Class II aaRS and biotin synthetases"/>
    <property type="match status" value="1"/>
</dbReference>
<dbReference type="InterPro" id="IPR012340">
    <property type="entry name" value="NA-bd_OB-fold"/>
</dbReference>
<dbReference type="InterPro" id="IPR002313">
    <property type="entry name" value="Lys-tRNA-ligase_II"/>
</dbReference>
<keyword evidence="4 7" id="KW-0067">ATP-binding</keyword>
<proteinExistence type="inferred from homology"/>
<dbReference type="Pfam" id="PF00152">
    <property type="entry name" value="tRNA-synt_2"/>
    <property type="match status" value="1"/>
</dbReference>
<dbReference type="Pfam" id="PF01336">
    <property type="entry name" value="tRNA_anti-codon"/>
    <property type="match status" value="1"/>
</dbReference>
<dbReference type="PANTHER" id="PTHR42918">
    <property type="entry name" value="LYSYL-TRNA SYNTHETASE"/>
    <property type="match status" value="1"/>
</dbReference>
<accession>A0A6I3J1C0</accession>
<comment type="catalytic activity">
    <reaction evidence="6 7 8">
        <text>tRNA(Lys) + L-lysine + ATP = L-lysyl-tRNA(Lys) + AMP + diphosphate</text>
        <dbReference type="Rhea" id="RHEA:20792"/>
        <dbReference type="Rhea" id="RHEA-COMP:9696"/>
        <dbReference type="Rhea" id="RHEA-COMP:9697"/>
        <dbReference type="ChEBI" id="CHEBI:30616"/>
        <dbReference type="ChEBI" id="CHEBI:32551"/>
        <dbReference type="ChEBI" id="CHEBI:33019"/>
        <dbReference type="ChEBI" id="CHEBI:78442"/>
        <dbReference type="ChEBI" id="CHEBI:78529"/>
        <dbReference type="ChEBI" id="CHEBI:456215"/>
        <dbReference type="EC" id="6.1.1.6"/>
    </reaction>
</comment>
<sequence>MSSAPEQQPHQPDVAASDGDVPEQMRVRRDKRERLLERGMAPYAVTVPRTHSLAQAAALGEPLEAGDEPEGEEFVVSVTGRIVYQRNTGKLCFATLQEGPGTRLQVMLSLAEVGQDQLDAWKADVDLGDHVSVTGHVVRSRRGEVSVMATTWVMASKALRPLPTLHKDLSEETRVRQRYADLIVRQEARDMVRLRATVLRSIRSTLDGLGFVEVETPILNLSHGGAATPFTTHLNAFDIDMSLRAYTELWLKRAVVGGVDRVYEIGKVFRNEGVDSTHSPEFTELEFYEAYGDQFTAADRTRQIILDAAEATGRGTSLVDYRGREIDLSGEWRWLPICEGVGQALGEEVLPDETPDNVERLRRLAAAHEISLKPSWGAGEIVLELFEQLVEHTLLQPTFVCDYPESVRPLARAHRTTPGLVEAWDLIVGGVELAPSYSELVDPVVQRERLTAQAALAAGGDDEAMELDEDFLRALEYSAPPMGGTGMGVDRLIMLLTGTGIRETILFPHLKPQA</sequence>
<keyword evidence="5 7" id="KW-0030">Aminoacyl-tRNA synthetase</keyword>
<dbReference type="InterPro" id="IPR004365">
    <property type="entry name" value="NA-bd_OB_tRNA"/>
</dbReference>
<feature type="domain" description="Aminoacyl-transfer RNA synthetases class-II family profile" evidence="10">
    <location>
        <begin position="193"/>
        <end position="512"/>
    </location>
</feature>
<keyword evidence="1 7" id="KW-0436">Ligase</keyword>
<evidence type="ECO:0000313" key="11">
    <source>
        <dbReference type="EMBL" id="MTB73196.1"/>
    </source>
</evidence>
<feature type="binding site" evidence="7">
    <location>
        <position position="432"/>
    </location>
    <ligand>
        <name>Mg(2+)</name>
        <dbReference type="ChEBI" id="CHEBI:18420"/>
        <label>1</label>
    </ligand>
</feature>
<name>A0A6I3J1C0_9MICO</name>
<dbReference type="PRINTS" id="PR00982">
    <property type="entry name" value="TRNASYNTHLYS"/>
</dbReference>
<dbReference type="RefSeq" id="WP_154594460.1">
    <property type="nucleotide sequence ID" value="NZ_WLVL01000048.1"/>
</dbReference>
<evidence type="ECO:0000256" key="2">
    <source>
        <dbReference type="ARBA" id="ARBA00022723"/>
    </source>
</evidence>
<evidence type="ECO:0000256" key="7">
    <source>
        <dbReference type="HAMAP-Rule" id="MF_00252"/>
    </source>
</evidence>
<dbReference type="CDD" id="cd04322">
    <property type="entry name" value="LysRS_N"/>
    <property type="match status" value="1"/>
</dbReference>
<feature type="region of interest" description="Disordered" evidence="9">
    <location>
        <begin position="1"/>
        <end position="31"/>
    </location>
</feature>
<dbReference type="HAMAP" id="MF_00252">
    <property type="entry name" value="Lys_tRNA_synth_class2"/>
    <property type="match status" value="1"/>
</dbReference>
<dbReference type="GO" id="GO:0005524">
    <property type="term" value="F:ATP binding"/>
    <property type="evidence" value="ECO:0007669"/>
    <property type="project" value="UniProtKB-UniRule"/>
</dbReference>